<comment type="similarity">
    <text evidence="3 4">Belongs to the RlpA family.</text>
</comment>
<dbReference type="InterPro" id="IPR036908">
    <property type="entry name" value="RlpA-like_sf"/>
</dbReference>
<dbReference type="HAMAP" id="MF_02071">
    <property type="entry name" value="RlpA"/>
    <property type="match status" value="1"/>
</dbReference>
<dbReference type="EMBL" id="JAMTCC010000040">
    <property type="protein sequence ID" value="MCT7947381.1"/>
    <property type="molecule type" value="Genomic_DNA"/>
</dbReference>
<dbReference type="NCBIfam" id="TIGR00413">
    <property type="entry name" value="rlpA"/>
    <property type="match status" value="1"/>
</dbReference>
<comment type="caution">
    <text evidence="6">The sequence shown here is derived from an EMBL/GenBank/DDBJ whole genome shotgun (WGS) entry which is preliminary data.</text>
</comment>
<keyword evidence="3" id="KW-0732">Signal</keyword>
<dbReference type="PANTHER" id="PTHR34183:SF8">
    <property type="entry name" value="ENDOLYTIC PEPTIDOGLYCAN TRANSGLYCOSYLASE RLPA-RELATED"/>
    <property type="match status" value="1"/>
</dbReference>
<accession>A0A9X2WXZ3</accession>
<evidence type="ECO:0000256" key="2">
    <source>
        <dbReference type="ARBA" id="ARBA00023316"/>
    </source>
</evidence>
<dbReference type="PANTHER" id="PTHR34183">
    <property type="entry name" value="ENDOLYTIC PEPTIDOGLYCAN TRANSGLYCOSYLASE RLPA"/>
    <property type="match status" value="1"/>
</dbReference>
<evidence type="ECO:0000256" key="4">
    <source>
        <dbReference type="RuleBase" id="RU003495"/>
    </source>
</evidence>
<dbReference type="RefSeq" id="WP_107946778.1">
    <property type="nucleotide sequence ID" value="NZ_JAMTCC010000040.1"/>
</dbReference>
<evidence type="ECO:0000256" key="3">
    <source>
        <dbReference type="HAMAP-Rule" id="MF_02071"/>
    </source>
</evidence>
<dbReference type="InterPro" id="IPR034718">
    <property type="entry name" value="RlpA"/>
</dbReference>
<name>A0A9X2WXZ3_9GAMM</name>
<protein>
    <recommendedName>
        <fullName evidence="3">Endolytic peptidoglycan transglycosylase RlpA</fullName>
        <ecNumber evidence="3">4.2.2.-</ecNumber>
    </recommendedName>
</protein>
<sequence length="137" mass="14872" precursor="true">MNALQNPIRQFNFVKLAVLALLSFLAGCSSMQTGENGNWVGFTESGQASFYGDKHQNKQTASGELYKHKLKTAAHKKLPFGSSVKVTNVNNGKSVIVRINDRGPFVRGRIIDLSKSAFSSIGNTSSGLIDVKIEVIK</sequence>
<dbReference type="Gene3D" id="2.40.40.10">
    <property type="entry name" value="RlpA-like domain"/>
    <property type="match status" value="1"/>
</dbReference>
<keyword evidence="2 3" id="KW-0961">Cell wall biogenesis/degradation</keyword>
<reference evidence="6" key="1">
    <citation type="journal article" date="2023" name="Int. J. Syst. Evol. Microbiol.">
        <title>&lt;i&gt;Shewanella septentrionalis&lt;/i&gt; sp. nov. and &lt;i&gt;Shewanella holmiensis&lt;/i&gt; sp. nov., isolated from Baltic Sea water and sediments.</title>
        <authorList>
            <person name="Martin-Rodriguez A.J."/>
            <person name="Thorell K."/>
            <person name="Joffre E."/>
            <person name="Jensie-Markopoulos S."/>
            <person name="Moore E.R.B."/>
            <person name="Sjoling A."/>
        </authorList>
    </citation>
    <scope>NUCLEOTIDE SEQUENCE</scope>
    <source>
        <strain evidence="6">SP1W3</strain>
    </source>
</reference>
<feature type="domain" description="RlpA-like protein double-psi beta-barrel" evidence="5">
    <location>
        <begin position="44"/>
        <end position="133"/>
    </location>
</feature>
<dbReference type="Proteomes" id="UP001155604">
    <property type="component" value="Unassembled WGS sequence"/>
</dbReference>
<comment type="function">
    <text evidence="3">Lytic transglycosylase with a strong preference for naked glycan strands that lack stem peptides.</text>
</comment>
<proteinExistence type="inferred from homology"/>
<dbReference type="GO" id="GO:0071555">
    <property type="term" value="P:cell wall organization"/>
    <property type="evidence" value="ECO:0007669"/>
    <property type="project" value="UniProtKB-KW"/>
</dbReference>
<dbReference type="Pfam" id="PF03330">
    <property type="entry name" value="DPBB_1"/>
    <property type="match status" value="1"/>
</dbReference>
<dbReference type="GO" id="GO:0008932">
    <property type="term" value="F:lytic endotransglycosylase activity"/>
    <property type="evidence" value="ECO:0007669"/>
    <property type="project" value="UniProtKB-UniRule"/>
</dbReference>
<evidence type="ECO:0000313" key="6">
    <source>
        <dbReference type="EMBL" id="MCT7947381.1"/>
    </source>
</evidence>
<evidence type="ECO:0000256" key="1">
    <source>
        <dbReference type="ARBA" id="ARBA00023239"/>
    </source>
</evidence>
<feature type="signal peptide" evidence="3">
    <location>
        <begin position="1"/>
        <end position="31"/>
    </location>
</feature>
<evidence type="ECO:0000259" key="5">
    <source>
        <dbReference type="Pfam" id="PF03330"/>
    </source>
</evidence>
<dbReference type="SUPFAM" id="SSF50685">
    <property type="entry name" value="Barwin-like endoglucanases"/>
    <property type="match status" value="1"/>
</dbReference>
<dbReference type="EC" id="4.2.2.-" evidence="3"/>
<organism evidence="6 7">
    <name type="scientific">Shewanella septentrionalis</name>
    <dbReference type="NCBI Taxonomy" id="2952223"/>
    <lineage>
        <taxon>Bacteria</taxon>
        <taxon>Pseudomonadati</taxon>
        <taxon>Pseudomonadota</taxon>
        <taxon>Gammaproteobacteria</taxon>
        <taxon>Alteromonadales</taxon>
        <taxon>Shewanellaceae</taxon>
        <taxon>Shewanella</taxon>
    </lineage>
</organism>
<feature type="chain" id="PRO_5041026242" description="Endolytic peptidoglycan transglycosylase RlpA" evidence="3">
    <location>
        <begin position="32"/>
        <end position="137"/>
    </location>
</feature>
<dbReference type="CDD" id="cd22268">
    <property type="entry name" value="DPBB_RlpA-like"/>
    <property type="match status" value="1"/>
</dbReference>
<gene>
    <name evidence="3" type="primary">rlpA</name>
    <name evidence="6" type="ORF">NE536_18695</name>
</gene>
<dbReference type="AlphaFoldDB" id="A0A9X2WXZ3"/>
<dbReference type="GO" id="GO:0000270">
    <property type="term" value="P:peptidoglycan metabolic process"/>
    <property type="evidence" value="ECO:0007669"/>
    <property type="project" value="UniProtKB-UniRule"/>
</dbReference>
<keyword evidence="1 3" id="KW-0456">Lyase</keyword>
<dbReference type="InterPro" id="IPR009009">
    <property type="entry name" value="RlpA-like_DPBB"/>
</dbReference>
<dbReference type="InterPro" id="IPR012997">
    <property type="entry name" value="RplA"/>
</dbReference>
<keyword evidence="7" id="KW-1185">Reference proteome</keyword>
<evidence type="ECO:0000313" key="7">
    <source>
        <dbReference type="Proteomes" id="UP001155604"/>
    </source>
</evidence>